<feature type="domain" description="RING-type" evidence="2">
    <location>
        <begin position="5031"/>
        <end position="5065"/>
    </location>
</feature>
<reference evidence="3" key="1">
    <citation type="journal article" date="2016" name="Nat. Genet.">
        <title>A high-quality carrot genome assembly provides new insights into carotenoid accumulation and asterid genome evolution.</title>
        <authorList>
            <person name="Iorizzo M."/>
            <person name="Ellison S."/>
            <person name="Senalik D."/>
            <person name="Zeng P."/>
            <person name="Satapoomin P."/>
            <person name="Huang J."/>
            <person name="Bowman M."/>
            <person name="Iovene M."/>
            <person name="Sanseverino W."/>
            <person name="Cavagnaro P."/>
            <person name="Yildiz M."/>
            <person name="Macko-Podgorni A."/>
            <person name="Moranska E."/>
            <person name="Grzebelus E."/>
            <person name="Grzebelus D."/>
            <person name="Ashrafi H."/>
            <person name="Zheng Z."/>
            <person name="Cheng S."/>
            <person name="Spooner D."/>
            <person name="Van Deynze A."/>
            <person name="Simon P."/>
        </authorList>
    </citation>
    <scope>NUCLEOTIDE SEQUENCE [LARGE SCALE GENOMIC DNA]</scope>
    <source>
        <tissue evidence="3">Leaf</tissue>
    </source>
</reference>
<dbReference type="InterPro" id="IPR058210">
    <property type="entry name" value="SACS/Nov_dom"/>
</dbReference>
<dbReference type="PANTHER" id="PTHR15600">
    <property type="entry name" value="SACSIN"/>
    <property type="match status" value="1"/>
</dbReference>
<dbReference type="GO" id="GO:0030544">
    <property type="term" value="F:Hsp70 protein binding"/>
    <property type="evidence" value="ECO:0007669"/>
    <property type="project" value="TreeGrafter"/>
</dbReference>
<dbReference type="SUPFAM" id="SSF55874">
    <property type="entry name" value="ATPase domain of HSP90 chaperone/DNA topoisomerase II/histidine kinase"/>
    <property type="match status" value="2"/>
</dbReference>
<dbReference type="EMBL" id="LNRQ01000008">
    <property type="protein sequence ID" value="KZM85677.1"/>
    <property type="molecule type" value="Genomic_DNA"/>
</dbReference>
<keyword evidence="1" id="KW-0862">Zinc</keyword>
<accession>A0A175YQQ4</accession>
<evidence type="ECO:0000259" key="2">
    <source>
        <dbReference type="PROSITE" id="PS50089"/>
    </source>
</evidence>
<proteinExistence type="predicted"/>
<dbReference type="OMA" id="APWMNAD"/>
<dbReference type="InterPro" id="IPR001841">
    <property type="entry name" value="Znf_RING"/>
</dbReference>
<dbReference type="InterPro" id="IPR036890">
    <property type="entry name" value="HATPase_C_sf"/>
</dbReference>
<dbReference type="PROSITE" id="PS50089">
    <property type="entry name" value="ZF_RING_2"/>
    <property type="match status" value="1"/>
</dbReference>
<dbReference type="Gramene" id="KZM85677">
    <property type="protein sequence ID" value="KZM85677"/>
    <property type="gene ID" value="DCAR_026901"/>
</dbReference>
<name>A0A175YQQ4_DAUCS</name>
<dbReference type="Pfam" id="PF13920">
    <property type="entry name" value="zf-C3HC4_3"/>
    <property type="match status" value="1"/>
</dbReference>
<keyword evidence="1" id="KW-0863">Zinc-finger</keyword>
<evidence type="ECO:0000256" key="1">
    <source>
        <dbReference type="PROSITE-ProRule" id="PRU00175"/>
    </source>
</evidence>
<protein>
    <recommendedName>
        <fullName evidence="2">RING-type domain-containing protein</fullName>
    </recommendedName>
</protein>
<dbReference type="NCBIfam" id="NF047352">
    <property type="entry name" value="P_loop_sacsin"/>
    <property type="match status" value="2"/>
</dbReference>
<gene>
    <name evidence="3" type="ORF">DCAR_026901</name>
</gene>
<dbReference type="GO" id="GO:0008270">
    <property type="term" value="F:zinc ion binding"/>
    <property type="evidence" value="ECO:0007669"/>
    <property type="project" value="UniProtKB-KW"/>
</dbReference>
<dbReference type="SUPFAM" id="SSF57850">
    <property type="entry name" value="RING/U-box"/>
    <property type="match status" value="1"/>
</dbReference>
<dbReference type="PANTHER" id="PTHR15600:SF42">
    <property type="entry name" value="SACSIN"/>
    <property type="match status" value="1"/>
</dbReference>
<keyword evidence="1" id="KW-0479">Metal-binding</keyword>
<comment type="caution">
    <text evidence="3">The sequence shown here is derived from an EMBL/GenBank/DDBJ whole genome shotgun (WGS) entry which is preliminary data.</text>
</comment>
<dbReference type="STRING" id="79200.A0A175YQQ4"/>
<organism evidence="3">
    <name type="scientific">Daucus carota subsp. sativus</name>
    <name type="common">Carrot</name>
    <dbReference type="NCBI Taxonomy" id="79200"/>
    <lineage>
        <taxon>Eukaryota</taxon>
        <taxon>Viridiplantae</taxon>
        <taxon>Streptophyta</taxon>
        <taxon>Embryophyta</taxon>
        <taxon>Tracheophyta</taxon>
        <taxon>Spermatophyta</taxon>
        <taxon>Magnoliopsida</taxon>
        <taxon>eudicotyledons</taxon>
        <taxon>Gunneridae</taxon>
        <taxon>Pentapetalae</taxon>
        <taxon>asterids</taxon>
        <taxon>campanulids</taxon>
        <taxon>Apiales</taxon>
        <taxon>Apiaceae</taxon>
        <taxon>Apioideae</taxon>
        <taxon>Scandiceae</taxon>
        <taxon>Daucinae</taxon>
        <taxon>Daucus</taxon>
        <taxon>Daucus sect. Daucus</taxon>
    </lineage>
</organism>
<dbReference type="InterPro" id="IPR013083">
    <property type="entry name" value="Znf_RING/FYVE/PHD"/>
</dbReference>
<sequence length="5077" mass="569167">MDSLFPEPSEPLLLEDFGQKVDLTRRIREVLLNYPEGTTVLKELIQNADDAGATKVCLCLDRRVHGVESLLSKKLSEWQGPALLAYNNAVFTEDDFVSISRIGGSGKLGQAWKTGRFGVGFNSVYHLTDLPSFVSGKYMVMFDPQGDYLPNVSTANPGKRIEFVSTSAISLYKDQFSPYCAFGCDMKNSFPGTLFRFPLRNEEQAANSKLSKQAYMEDDISSLFEQLYEEGVFTLLFLKNVLDVEIHVWDDGVATPRKIYSCSVKSANADTVRHRQALLRLSKSANPSVGEIDAFSVDFLREAIHGNQSLKRVDTFYIVQKMAAASSRIGSFAATALKDYDIHLLPWASVAACISNKLSDEDAVNTGRAFCFLPLPVKTGLTVQVNGYFEVSSNRRGIWYGADMDRSGRIRSLWNRLLLEDVVAPTFAQVLLGVQAVLGPTNLYYSLWPIGAFEEPWNILVEHIYRAISNVPVMYSELDGGRWVCPIDAFIHDEKFSKSKELGEALLQLGLPIVHLPSDLYNMLLKCKLNSELKVVTPESVRQLVREHHTVNTLSRSYKLILLEYCLEDLIDIDVGQNATNLPLLPLASGNFGSFSEVLKGIPYFVCCDDLEYTLLQKMKDVVIDRQIPHNLYSRLAAIAEASTTNLLVFNINYLLQLFPKFVPSDWKFRTKVLWNPKTESDHPTSTWFNLFWQYLRRQSEKLSMFGDWPILPSLSGHLYRLCTQSKLLNIEKLSENMQRILVKVGCKILDNSYGVEHPDLVHYICDADGAGVLKSISDVVSLNNGDVRAVLHHLGARERIELRHFLLDSTWYIGNHMADSDIILCKKLPIYKVYGGEPGDIVNYSDLDSPRKYLPPLDCSECLLSSEFISNLLDMEEEVLIRYYGVERMKKAFFYKHYVFNRIKELQPEVRNSTMLSLLTELPQLCAEDSLFRESLSNLEFVQTSNGSLKCPAVLYDPRNEELYDLLEDSGSFPCGVFEDSSILDILQGLGLRTIVSPDTIIQSARQVERIMHDDQLRAQARGKALLSYLEVNASKWLPDQPKADQGVVNRMFSRAANSLRSRHLKSDLEKFWDDLCMICWCPVLLSSPYEALPWPVVSSMVAPPKLVRLYKDLWLVSGTMRILDGECSSTTLSYQLGWSSPPGGSAIAAQLLELGKNNEIVTDSVLRCELALAMPRIYSILMSMIGTDEMDIVKAVLEGCRWVWVGDGFATLDEVVLSGPIHLAPYIRVIPVDLEAFRDLFLELGIREFLKPNDYGNILCRMATRKGSVPLNPQEIRAALLVAQHLAEVQYFEEQIKIFLPDLSCRLVDATDLVYNDAPWLLGSEDNLFGNSSTVALNAKRTVQKFVHGNISNDVAEKLGVRSLRRMLLAESADSMNVSLSGSAEAFGQHEALTTRLKHILEMYADGPGVLFELVQNAEDARASEVTFLLDKTQYGTSSVLSPEMADWQGPALYCFNDSVFSPQDLYAISRIGQESKLEKPLAIGRFGLGFNCVYHFTDIPMFVSGENIVMFDPHACNLPGISPSHPGLRIKYVGRRILEQFPDQFSPFLHFGCDLNGAFPGTLFRFPLRSANVSSRSQIKKEGYTPEDVMSLFSSFSDVVSETLLYLRNVQTISIFVKEGADVDMQLIHRVHKRYISEPNAETSTFHNVFNTMHGSQVGELDKNQFLKKLSKSTDKELPWKCQKVLVTEQRSSGDKSHLWLTSECLGNGRIKNKPINFDDKAHKFVPWACVASLLHSVALDRDSSSVSDPESAVPRDILQLPVSSIQGRDNFEGRAFCFLPLPISTGLPVHVNAYFELSSNRRDIWFGNDMAGGGKKRSDWNIHLLEDVAAPAYGHLLEKVSLEIGPCDLFFSFWPTAQRQKPWDSMVQNLYKFISEFGLRVLYTKARGGQWISTKQGIFPDFTFGKANELIEALSGAGLPVITAPKSIVDKFLEICPSLHYLTPELLRTLLIRRKRGFKDKNAMVLTLEYCLLDLKFPIWPDNLCGLPLVPLANGLFTTFEKRGASERIYVSRGEEYGLLKDSVPQQLVDNGVPDSVYRKLCEIAQSEELNVSYLSSELLEKLFLRILPAEWLHAKQVIWLPGHHGQPTLDWMRLLWEYLKSSCADLAMFSNWPILPVGSNCLLQLVESSYVIVDDGWSENMSSLFQKVGCLLLSRNLQVEHPQLNIYVQPPTASGLLKAFMAVAGIPENITGLFSNVSEGELHELRSFILQSKWFTEDSLDNTHIEIIKQIPMFGSFKSRKLVSLSEPTKWLKPDGVREDLLNDDFVRIESEKEKFILRKYLQIKEPSRVEFYKSYVLNRMPEFILQEGILSTILHDIRLLIEDDNSIKVALSSTPFVLARNGMWQEPSRLYDPRMPELQHVLHREAYFPSDTFSSPEILETLIILGLRQTLRLSGLLDCARSVSMLHDSKASDAVTFGRRLLGCLDKLIVKLCPVDREGTSYESIETTEFKDNFISYTEAKDAFLDNFENSSEDDFNLGSFIGNVIDDKPGDEFWSELKSINWCPVYADPPLRGLPWLASGQEISAPLNVRPKSQMWIVSSKMHILDGECYSAHLQSKLGWMDRLSVDILTTQLIELSRSYTQLKLHSEVEPEFDASLQKNTLSLYAKLQEYVNTDDYMVLNSVLDGVDWIWIGDDFISPKALAFDSPVKYSPYLYVVPSELYEFRTLLSALGVRPSFDVFDYFHVLQRLQQDVKGLPLSADQLNFVHCVLEAIADSYTDRLISDSSNNALLVPDSSGVLFSARDLVFNDAPWMENTLSAKRFVHPSISHELASTLGIQSVRSISLVSEEMTKDMPCMDFSKIHELLGLYRSSDFLLFDLLELADCCKAKKLHIFIDKREHPCQSLLQHNLGEFQGPALVAVLEGASLSREEIASLQFRPPWNLRGDTLNYGLGLLSCYSISHVPSVVSNGYFYMFDPRGLALTVPLGRGPAAKMFSLMGTNLVERFRDQFDPMLIGSNMPWASSESTIIRMPLSSEWMKDGHESGLKGLAMMYDKFMEHASRTLLFLKSVTQVSLSTWEQGNPGPQQDYSIHVDLSYAGARNPFSEKKWKKFQLSSIFGTSNAAIKWHIIDVNLYRGETRIADRWLIVLTLGSGQTRNMALDRRYLAYNLTPVAGVAAHISRNGRPSEASVSSSIMSPLPLTDGISIPVTVLGCFLVRHNQGRYLFKYQDSKALAEAEPDAGNQMIEAWNRELMSCVRDSYIKLVVEMHKLRKEPLTLSLEASLSRRVSAALNAYGDQIYTFWPRSHGHPMLHQSDSSNNLIPAKDLRADWVCLVEQVIRPFYSRLVDLPVWKLYSGNLVKAEEGMFLSQPGNGVGGSLLPATVCAFVKEHYPVFQVPWELVTEIQAVGVKVQEIKPKMVRDLLRVSSTSIVLQSVDTYVDVLEYCLSDIQLPKFPESREPVLFTDNMVNRESDEEGSNFASVSVPPFQRLNGQATHTPSTSGGDAIELVTTLGKALFDFGRGVVEDIGRAGGPLSQRSNIGGSVNVIGQQWERSFLPLAAEMKGLPCPTATNHLTKLGYTEVWVGSAEQQELMTSLAAKFIHPKLLERPILAEIFSNSVLQTLLKLQSFSLHLLANHMRSVFNENWVNHVAVSSMAPWFSWENKSTLSSEGGPSPEWIRLFWRCFNGSMEDLSLFSDWPLIPAFLGRPVLCRVRERNLVFIPAPISETNSGNSVSNMDTDAVQSDLGLVASESGLVESYIMAYEFCKNKYPWLFSLLNKCSIPVVDASFMDCVASCKCIPTSAQSLGQLIASKLVAAKQAGYLPELTSFSDSECDELFSLLVSDFSPNSSEYQREELDVLRDLPIYKTAAGTYTRLAGQDICMISSNTFLKPSNERCLSYTIESVASSLLRALGVPEMQDQQILVRFGLPGFEEKPQAEQEDILIYLYTKWHDLQHDSSIIEALKETDFVRSADELSAKFCKPKDLFDPADTLLASIFSGDRKKFPGERFVADGWINILRKTGLRNASEADVVLECAKKVESIGSETAESIEFLDDFETDVVSSKKEVSIETWSLAETLVKAIFANFAVLYSNNFCSCLGKIACIPAEKGFPNIGGKNGRKRVLTSYSEAILLKDWPLAWSSAPILSKQSVVPPEYSWGALQLRSPPSFSTVLNHLKNIGRNSGEDTLAHWPKPSNERCLSYTIESVASSLLRALGVPEMQDQQILVRFGLPGFEEKPQAEQEDILIYLYTKWHDLQHDSSIIEALKETDFVRSADELSAKFCKPKDLFDPADTLLASIFSGDRKKFPGERFVADGWINILRKTGLRNASEADVVLECAKKVESIGSETAESIEFLDDFETDVVSSKKEVSIETWSLAETLVKAIFANFAVLYSNNFCSCLGKIACIPAEKGFPNIGGKNGRKRVLTSYSEAILLKDWPLAWSSAPILSKQSVVPPEYSWGALQLRSPPSFSTVLNHLKNIGRNSGEDTLAHWPTASSSMTVDKASFEVLKYLEKIWDSLSPSDIMELRNVAFMPAANGTRLVAASSLFARLTINLSPFAFELPANYLPFLKFLKILGLQDILSVSCAKDLLLNLQKSCGYQRLNPNELRAVMEVLHFVSDKSTEAHTSQISNWGSEAIVPDDGCRLVHASSCLYIDSFGSRYIKYIDTSRLKFVHQDIPERICTFLGIKKLSDVVVEELDHREDLQTLESVGSVTLTSIKQKLISKSFQAAVGVVVNSLASDLSSFDNPTPENIQLVLESVSEQLQFVRRLYTRFLFLPQSRDITRVNNGSIIPGWEHESKHRALYFVDKLRTRMLIAQPPTYMSVPDLVAVVVSHVLGSPFPLPIASLFLSPKDSENAIVSILKLPSNERVIEHTSGRSGLLGSDILSQDAVQVQFHPMRPFYTGEIVAWRSQNGEKLKYGRVPEDVRPSAGQALYRLNVETSLGVTEPLLSSHVFSFKSMTAGREASSANMLQSDNNLVENRMEIRQQESSERAETRTSQGEAVKDLQHGQVSAAELVQAVHEMLSAAGISMDVEKQTLLQTTLTLQEQLKESQAALLLEQERSDMAAKEADSAKAAWQCRVCLTNEVDITIIPCGHVLCRRCSSAVTKCPFCRLPVSKTVKIYRP</sequence>
<dbReference type="Gene3D" id="3.30.40.10">
    <property type="entry name" value="Zinc/RING finger domain, C3HC4 (zinc finger)"/>
    <property type="match status" value="1"/>
</dbReference>
<dbReference type="SMART" id="SM00184">
    <property type="entry name" value="RING"/>
    <property type="match status" value="1"/>
</dbReference>
<evidence type="ECO:0000313" key="3">
    <source>
        <dbReference type="EMBL" id="KZM85677.1"/>
    </source>
</evidence>
<dbReference type="InterPro" id="IPR052972">
    <property type="entry name" value="Sacsin_chaperone_reg"/>
</dbReference>
<dbReference type="Pfam" id="PF25794">
    <property type="entry name" value="SACS"/>
    <property type="match status" value="3"/>
</dbReference>